<dbReference type="InterPro" id="IPR020946">
    <property type="entry name" value="Flavin_mOase-like"/>
</dbReference>
<dbReference type="EMBL" id="JAGMWT010000016">
    <property type="protein sequence ID" value="KAH7115272.1"/>
    <property type="molecule type" value="Genomic_DNA"/>
</dbReference>
<reference evidence="8" key="1">
    <citation type="journal article" date="2021" name="Nat. Commun.">
        <title>Genetic determinants of endophytism in the Arabidopsis root mycobiome.</title>
        <authorList>
            <person name="Mesny F."/>
            <person name="Miyauchi S."/>
            <person name="Thiergart T."/>
            <person name="Pickel B."/>
            <person name="Atanasova L."/>
            <person name="Karlsson M."/>
            <person name="Huettel B."/>
            <person name="Barry K.W."/>
            <person name="Haridas S."/>
            <person name="Chen C."/>
            <person name="Bauer D."/>
            <person name="Andreopoulos W."/>
            <person name="Pangilinan J."/>
            <person name="LaButti K."/>
            <person name="Riley R."/>
            <person name="Lipzen A."/>
            <person name="Clum A."/>
            <person name="Drula E."/>
            <person name="Henrissat B."/>
            <person name="Kohler A."/>
            <person name="Grigoriev I.V."/>
            <person name="Martin F.M."/>
            <person name="Hacquard S."/>
        </authorList>
    </citation>
    <scope>NUCLEOTIDE SEQUENCE</scope>
    <source>
        <strain evidence="8">MPI-CAGE-CH-0243</strain>
    </source>
</reference>
<organism evidence="8 9">
    <name type="scientific">Dendryphion nanum</name>
    <dbReference type="NCBI Taxonomy" id="256645"/>
    <lineage>
        <taxon>Eukaryota</taxon>
        <taxon>Fungi</taxon>
        <taxon>Dikarya</taxon>
        <taxon>Ascomycota</taxon>
        <taxon>Pezizomycotina</taxon>
        <taxon>Dothideomycetes</taxon>
        <taxon>Pleosporomycetidae</taxon>
        <taxon>Pleosporales</taxon>
        <taxon>Torulaceae</taxon>
        <taxon>Dendryphion</taxon>
    </lineage>
</organism>
<gene>
    <name evidence="8" type="ORF">B0J11DRAFT_128838</name>
</gene>
<keyword evidence="6" id="KW-0560">Oxidoreductase</keyword>
<keyword evidence="5" id="KW-0521">NADP</keyword>
<dbReference type="GO" id="GO:0004499">
    <property type="term" value="F:N,N-dimethylaniline monooxygenase activity"/>
    <property type="evidence" value="ECO:0007669"/>
    <property type="project" value="InterPro"/>
</dbReference>
<keyword evidence="9" id="KW-1185">Reference proteome</keyword>
<comment type="similarity">
    <text evidence="2">Belongs to the FAD-binding monooxygenase family.</text>
</comment>
<sequence length="560" mass="62983">MATAPIPQDVVNNATSKIQKYDVIVIGAGFSGMASLYRLRKDGFKVHVFEGASDFGGVWYWNRYPGARVDSEFPLYQLSIPEVYNSFAFSQRFPDHAEIRRYTAHVDRVLGLRKDVSFDSRVNSVVWDAAASQWHIQTENGLQARAKWIIFASGLLHRTYTPDFPGLSNYKGVVHHSGSWPETTDVKNKRVAIIGAGATAVQITQEIGKEQGVQLSVLVRRPSYCVPIGQRTITEEEQVSWRTYYPALFASGRLSQGGFPGPRSETLHTSVDPKDREAHFESMWARGGFSYLIGQYADVLIDRDANRIAYEFWKKKVRQRLTDPAKQKILAPDEPPYYFGTKRVPLERDYYDVLNQKNVEVVDLKANALEGFTEKGIKLEGEDKPREFDVVVLATGFDAFSGSLTSMGLKNKDGVDIKDVWSDGIKTYMGMTMHGFPNAFMVYTPQAPTALSNGPTILEAQRDWICDVISLAEKQGVKVIEAKREAEEEWKKGMNEMNEVALFKYTDSWWTGANIPGKVAENNTYIGGIDNYEAQARAAIPEWKGFEVTPDDSQSVQSRL</sequence>
<dbReference type="GO" id="GO:0050660">
    <property type="term" value="F:flavin adenine dinucleotide binding"/>
    <property type="evidence" value="ECO:0007669"/>
    <property type="project" value="InterPro"/>
</dbReference>
<proteinExistence type="inferred from homology"/>
<dbReference type="PANTHER" id="PTHR43098">
    <property type="entry name" value="L-ORNITHINE N(5)-MONOOXYGENASE-RELATED"/>
    <property type="match status" value="1"/>
</dbReference>
<evidence type="ECO:0008006" key="10">
    <source>
        <dbReference type="Google" id="ProtNLM"/>
    </source>
</evidence>
<keyword evidence="4" id="KW-0274">FAD</keyword>
<dbReference type="Gene3D" id="3.50.50.60">
    <property type="entry name" value="FAD/NAD(P)-binding domain"/>
    <property type="match status" value="2"/>
</dbReference>
<dbReference type="SUPFAM" id="SSF51905">
    <property type="entry name" value="FAD/NAD(P)-binding domain"/>
    <property type="match status" value="2"/>
</dbReference>
<dbReference type="PANTHER" id="PTHR43098:SF3">
    <property type="entry name" value="L-ORNITHINE N(5)-MONOOXYGENASE-RELATED"/>
    <property type="match status" value="1"/>
</dbReference>
<dbReference type="InterPro" id="IPR050775">
    <property type="entry name" value="FAD-binding_Monooxygenases"/>
</dbReference>
<protein>
    <recommendedName>
        <fullName evidence="10">FAD/NAD(P)-binding domain-containing protein</fullName>
    </recommendedName>
</protein>
<evidence type="ECO:0000313" key="9">
    <source>
        <dbReference type="Proteomes" id="UP000700596"/>
    </source>
</evidence>
<comment type="cofactor">
    <cofactor evidence="1">
        <name>FAD</name>
        <dbReference type="ChEBI" id="CHEBI:57692"/>
    </cofactor>
</comment>
<dbReference type="InterPro" id="IPR036188">
    <property type="entry name" value="FAD/NAD-bd_sf"/>
</dbReference>
<dbReference type="OrthoDB" id="66881at2759"/>
<accession>A0A9P9DA88</accession>
<comment type="caution">
    <text evidence="8">The sequence shown here is derived from an EMBL/GenBank/DDBJ whole genome shotgun (WGS) entry which is preliminary data.</text>
</comment>
<evidence type="ECO:0000256" key="4">
    <source>
        <dbReference type="ARBA" id="ARBA00022827"/>
    </source>
</evidence>
<evidence type="ECO:0000256" key="7">
    <source>
        <dbReference type="ARBA" id="ARBA00023033"/>
    </source>
</evidence>
<dbReference type="GO" id="GO:0050661">
    <property type="term" value="F:NADP binding"/>
    <property type="evidence" value="ECO:0007669"/>
    <property type="project" value="InterPro"/>
</dbReference>
<dbReference type="AlphaFoldDB" id="A0A9P9DA88"/>
<evidence type="ECO:0000256" key="3">
    <source>
        <dbReference type="ARBA" id="ARBA00022630"/>
    </source>
</evidence>
<name>A0A9P9DA88_9PLEO</name>
<dbReference type="Proteomes" id="UP000700596">
    <property type="component" value="Unassembled WGS sequence"/>
</dbReference>
<evidence type="ECO:0000256" key="1">
    <source>
        <dbReference type="ARBA" id="ARBA00001974"/>
    </source>
</evidence>
<dbReference type="Pfam" id="PF00743">
    <property type="entry name" value="FMO-like"/>
    <property type="match status" value="1"/>
</dbReference>
<evidence type="ECO:0000313" key="8">
    <source>
        <dbReference type="EMBL" id="KAH7115272.1"/>
    </source>
</evidence>
<keyword evidence="7" id="KW-0503">Monooxygenase</keyword>
<evidence type="ECO:0000256" key="5">
    <source>
        <dbReference type="ARBA" id="ARBA00022857"/>
    </source>
</evidence>
<keyword evidence="3" id="KW-0285">Flavoprotein</keyword>
<evidence type="ECO:0000256" key="6">
    <source>
        <dbReference type="ARBA" id="ARBA00023002"/>
    </source>
</evidence>
<evidence type="ECO:0000256" key="2">
    <source>
        <dbReference type="ARBA" id="ARBA00010139"/>
    </source>
</evidence>